<feature type="signal peptide" evidence="1">
    <location>
        <begin position="1"/>
        <end position="19"/>
    </location>
</feature>
<evidence type="ECO:0000259" key="3">
    <source>
        <dbReference type="Pfam" id="PF19313"/>
    </source>
</evidence>
<dbReference type="Proteomes" id="UP000326509">
    <property type="component" value="Unassembled WGS sequence"/>
</dbReference>
<dbReference type="SUPFAM" id="SSF49344">
    <property type="entry name" value="CBD9-like"/>
    <property type="match status" value="1"/>
</dbReference>
<keyword evidence="5" id="KW-1185">Reference proteome</keyword>
<dbReference type="RefSeq" id="WP_151672198.1">
    <property type="nucleotide sequence ID" value="NZ_BKCG01000001.1"/>
</dbReference>
<dbReference type="EMBL" id="BKCG01000001">
    <property type="protein sequence ID" value="GER58104.1"/>
    <property type="molecule type" value="Genomic_DNA"/>
</dbReference>
<dbReference type="GO" id="GO:0016052">
    <property type="term" value="P:carbohydrate catabolic process"/>
    <property type="evidence" value="ECO:0007669"/>
    <property type="project" value="InterPro"/>
</dbReference>
<evidence type="ECO:0000259" key="2">
    <source>
        <dbReference type="Pfam" id="PF06452"/>
    </source>
</evidence>
<comment type="caution">
    <text evidence="4">The sequence shown here is derived from an EMBL/GenBank/DDBJ whole genome shotgun (WGS) entry which is preliminary data.</text>
</comment>
<keyword evidence="1" id="KW-0732">Signal</keyword>
<evidence type="ECO:0000256" key="1">
    <source>
        <dbReference type="SAM" id="SignalP"/>
    </source>
</evidence>
<feature type="chain" id="PRO_5023845234" evidence="1">
    <location>
        <begin position="20"/>
        <end position="817"/>
    </location>
</feature>
<gene>
    <name evidence="4" type="ORF">ULMA_02120</name>
</gene>
<organism evidence="4 5">
    <name type="scientific">Patiriisocius marinus</name>
    <dbReference type="NCBI Taxonomy" id="1397112"/>
    <lineage>
        <taxon>Bacteria</taxon>
        <taxon>Pseudomonadati</taxon>
        <taxon>Bacteroidota</taxon>
        <taxon>Flavobacteriia</taxon>
        <taxon>Flavobacteriales</taxon>
        <taxon>Flavobacteriaceae</taxon>
        <taxon>Patiriisocius</taxon>
    </lineage>
</organism>
<dbReference type="AlphaFoldDB" id="A0A5J4ITZ3"/>
<dbReference type="GO" id="GO:0030246">
    <property type="term" value="F:carbohydrate binding"/>
    <property type="evidence" value="ECO:0007669"/>
    <property type="project" value="InterPro"/>
</dbReference>
<dbReference type="Pfam" id="PF19313">
    <property type="entry name" value="DUF5916"/>
    <property type="match status" value="1"/>
</dbReference>
<feature type="domain" description="Carbohydrate-binding" evidence="2">
    <location>
        <begin position="36"/>
        <end position="182"/>
    </location>
</feature>
<evidence type="ECO:0000313" key="5">
    <source>
        <dbReference type="Proteomes" id="UP000326509"/>
    </source>
</evidence>
<sequence>MKFNFLLALAMLFSLSSLGQEKKSLIISRTDNAPKIDGVLDDVAWKNVDEAKGFTQFRPNVGVEDTEANKTIVKMTYDDAALYISAFLYDDPLKIDKQLSSRDNFGNADFFGIVINPNNDAQNDTEFFVFASGTQADAIANPSVGEDFGWNAVWDSAVKINDNGWSLEMKIPYRCLRFDNNNLETWGIQFHRRFRRDESQYTWNPLDPTIGNIGLYHGELNGLKDLEPPVRLSFYPFVSTVQNIYDGDHESNFNAGLDIKYGITENFTLDATLIPDFSQAGFDDVSLNLGPFEQTFSEQRQFFTEGVDLFNKGNLFFSRRVGSSPTRDPDLNENEEVIEYPETVKVLNAIKVSGRTKKGLGLGIFNSFTERARATIEDAITGEIRQVDVEPFANYNILVADQQFNGNSSVGIINTNVMREGSFRDANVTGLISSITNKRNTYNVRAEVKMSNLNLETGTQTGYSSFLYIRKIHGKYRYSFDHSYADKDYDINDLGLLFRNNYNNFGVDGSYRIFEPEGIFNSYYIGAYVNYTRLADPSTFTGFGFGGNFNGTTTKLNSFGISLNLQPGKQYDYFEPRKQGSYFITQDGVNTNLWFESNANKKLAINLYSGVETFLDEGRDYVNYWIGFGPRYRISDKFLISYFIDREYYSGDRGFVTKTDDDVIFGDRKRIEVEQSISANYNFNPYNTLALSLRNYWGVVKYDQQLFSLNDDGTVSSTSGYTTESIENNPDINFSTWNLDLSYSWQFAPGSFLTALYRNQLFNQDNEARDSYTQSIGTLFDQPINHTLSIKLQYFLDYNQIPALFRGKKGSRSSVIN</sequence>
<dbReference type="CDD" id="cd09618">
    <property type="entry name" value="CBM9_like_2"/>
    <property type="match status" value="1"/>
</dbReference>
<evidence type="ECO:0000313" key="4">
    <source>
        <dbReference type="EMBL" id="GER58104.1"/>
    </source>
</evidence>
<dbReference type="OrthoDB" id="9786766at2"/>
<dbReference type="Gene3D" id="2.60.40.1190">
    <property type="match status" value="1"/>
</dbReference>
<dbReference type="InterPro" id="IPR010502">
    <property type="entry name" value="Carb-bd_dom_fam9"/>
</dbReference>
<dbReference type="InterPro" id="IPR045670">
    <property type="entry name" value="DUF5916"/>
</dbReference>
<protein>
    <submittedName>
        <fullName evidence="4">Uncharacterized protein</fullName>
    </submittedName>
</protein>
<accession>A0A5J4ITZ3</accession>
<feature type="domain" description="DUF5916" evidence="3">
    <location>
        <begin position="228"/>
        <end position="802"/>
    </location>
</feature>
<dbReference type="Pfam" id="PF06452">
    <property type="entry name" value="CBM9_1"/>
    <property type="match status" value="1"/>
</dbReference>
<name>A0A5J4ITZ3_9FLAO</name>
<dbReference type="GO" id="GO:0004553">
    <property type="term" value="F:hydrolase activity, hydrolyzing O-glycosyl compounds"/>
    <property type="evidence" value="ECO:0007669"/>
    <property type="project" value="InterPro"/>
</dbReference>
<proteinExistence type="predicted"/>
<reference evidence="4 5" key="1">
    <citation type="submission" date="2019-08" db="EMBL/GenBank/DDBJ databases">
        <title>Draft genome sequence of Ulvibacter marinus type strain NBRC 109484.</title>
        <authorList>
            <person name="Kawano K."/>
            <person name="Ushijima N."/>
            <person name="Kihara M."/>
            <person name="Itoh H."/>
        </authorList>
    </citation>
    <scope>NUCLEOTIDE SEQUENCE [LARGE SCALE GENOMIC DNA]</scope>
    <source>
        <strain evidence="4 5">NBRC 109484</strain>
    </source>
</reference>